<keyword evidence="1" id="KW-1133">Transmembrane helix</keyword>
<comment type="caution">
    <text evidence="3">The sequence shown here is derived from an EMBL/GenBank/DDBJ whole genome shotgun (WGS) entry which is preliminary data.</text>
</comment>
<evidence type="ECO:0000259" key="2">
    <source>
        <dbReference type="Pfam" id="PF25938"/>
    </source>
</evidence>
<accession>A0A5D5ATL9</accession>
<feature type="transmembrane region" description="Helical" evidence="1">
    <location>
        <begin position="41"/>
        <end position="63"/>
    </location>
</feature>
<sequence>MFELRTPSRRVSSALLWGAVGFMAFLVLVQGYALLVSPLVTIVQGAAVAILVGLVTAGCAYTVEYRIATWSARRARSETESHGSDGKSKS</sequence>
<dbReference type="RefSeq" id="WP_149081191.1">
    <property type="nucleotide sequence ID" value="NZ_VTAW01000009.1"/>
</dbReference>
<reference evidence="3 4" key="1">
    <citation type="submission" date="2019-08" db="EMBL/GenBank/DDBJ databases">
        <title>Archaea genome.</title>
        <authorList>
            <person name="Kajale S."/>
            <person name="Shouche Y."/>
            <person name="Deshpande N."/>
            <person name="Sharma A."/>
        </authorList>
    </citation>
    <scope>NUCLEOTIDE SEQUENCE [LARGE SCALE GENOMIC DNA]</scope>
    <source>
        <strain evidence="3 4">ESP3B_9</strain>
    </source>
</reference>
<name>A0A5D5ATL9_9EURY</name>
<keyword evidence="1" id="KW-0472">Membrane</keyword>
<dbReference type="AlphaFoldDB" id="A0A5D5ATL9"/>
<keyword evidence="4" id="KW-1185">Reference proteome</keyword>
<gene>
    <name evidence="3" type="ORF">FYC77_09140</name>
</gene>
<proteinExistence type="predicted"/>
<dbReference type="InterPro" id="IPR058287">
    <property type="entry name" value="DUF7981"/>
</dbReference>
<dbReference type="Proteomes" id="UP000324104">
    <property type="component" value="Unassembled WGS sequence"/>
</dbReference>
<evidence type="ECO:0000313" key="4">
    <source>
        <dbReference type="Proteomes" id="UP000324104"/>
    </source>
</evidence>
<feature type="transmembrane region" description="Helical" evidence="1">
    <location>
        <begin position="12"/>
        <end position="35"/>
    </location>
</feature>
<evidence type="ECO:0000313" key="3">
    <source>
        <dbReference type="EMBL" id="TYT62371.1"/>
    </source>
</evidence>
<organism evidence="3 4">
    <name type="scientific">Natrialba swarupiae</name>
    <dbReference type="NCBI Taxonomy" id="2448032"/>
    <lineage>
        <taxon>Archaea</taxon>
        <taxon>Methanobacteriati</taxon>
        <taxon>Methanobacteriota</taxon>
        <taxon>Stenosarchaea group</taxon>
        <taxon>Halobacteria</taxon>
        <taxon>Halobacteriales</taxon>
        <taxon>Natrialbaceae</taxon>
        <taxon>Natrialba</taxon>
    </lineage>
</organism>
<evidence type="ECO:0000256" key="1">
    <source>
        <dbReference type="SAM" id="Phobius"/>
    </source>
</evidence>
<keyword evidence="1" id="KW-0812">Transmembrane</keyword>
<dbReference type="Pfam" id="PF25938">
    <property type="entry name" value="DUF7981"/>
    <property type="match status" value="1"/>
</dbReference>
<feature type="domain" description="DUF7981" evidence="2">
    <location>
        <begin position="8"/>
        <end position="69"/>
    </location>
</feature>
<dbReference type="EMBL" id="VTAW01000009">
    <property type="protein sequence ID" value="TYT62371.1"/>
    <property type="molecule type" value="Genomic_DNA"/>
</dbReference>
<protein>
    <recommendedName>
        <fullName evidence="2">DUF7981 domain-containing protein</fullName>
    </recommendedName>
</protein>